<proteinExistence type="predicted"/>
<accession>A0ACC1MG77</accession>
<evidence type="ECO:0000313" key="2">
    <source>
        <dbReference type="Proteomes" id="UP001143910"/>
    </source>
</evidence>
<keyword evidence="2" id="KW-1185">Reference proteome</keyword>
<sequence length="472" mass="53831">MKLRSSRRAAGLKPSDFDHEISLVDNDGTLSPHEGHHYAQMDRTATNANLLTPSQSTRRSSRAQLGGDESDISSRHASRSGSRVVIVEHPGEQQSQGDLRPSASQPSIEIHGTEHGPLSRTLLTKNRILIKDAGATPMNEPQQYSTTHKRLDTRETAIDILYENERGGFLCGAALFSAKALGGLDPPPWTNEFHKPSLTDINTAVVPDPTWEWAWPEWRINRQENVDEFGWEYSFAFSSTFSWHGGKWWNSFVRRRAWVRKRVKKHCDHRPDEPHLLTSDYFSIRPASERTRTTTASMMSRVPSRASTTRASTIDFVEEEPDIHDLPTLMRRLRFSRIDREKREAVENYLEHADDLASMENEMHEIMGLFVFQASRRILLCHLVAKYNEVTRDVEKESTPALQRRKDALNASLTHADEEVRKLAYWSDIKHMVASGESRISLEDDRHTFYETFEGVDQSGPPPPNRGELPGK</sequence>
<dbReference type="EMBL" id="JANJQO010003065">
    <property type="protein sequence ID" value="KAJ2965259.1"/>
    <property type="molecule type" value="Genomic_DNA"/>
</dbReference>
<comment type="caution">
    <text evidence="1">The sequence shown here is derived from an EMBL/GenBank/DDBJ whole genome shotgun (WGS) entry which is preliminary data.</text>
</comment>
<dbReference type="Proteomes" id="UP001143910">
    <property type="component" value="Unassembled WGS sequence"/>
</dbReference>
<reference evidence="1" key="1">
    <citation type="submission" date="2022-08" db="EMBL/GenBank/DDBJ databases">
        <title>Genome Sequence of Lecanicillium fungicola.</title>
        <authorList>
            <person name="Buettner E."/>
        </authorList>
    </citation>
    <scope>NUCLEOTIDE SEQUENCE</scope>
    <source>
        <strain evidence="1">Babe33</strain>
    </source>
</reference>
<gene>
    <name evidence="1" type="ORF">NQ176_g10699</name>
</gene>
<protein>
    <submittedName>
        <fullName evidence="1">Uncharacterized protein</fullName>
    </submittedName>
</protein>
<name>A0ACC1MG77_9HYPO</name>
<evidence type="ECO:0000313" key="1">
    <source>
        <dbReference type="EMBL" id="KAJ2965259.1"/>
    </source>
</evidence>
<organism evidence="1 2">
    <name type="scientific">Zarea fungicola</name>
    <dbReference type="NCBI Taxonomy" id="93591"/>
    <lineage>
        <taxon>Eukaryota</taxon>
        <taxon>Fungi</taxon>
        <taxon>Dikarya</taxon>
        <taxon>Ascomycota</taxon>
        <taxon>Pezizomycotina</taxon>
        <taxon>Sordariomycetes</taxon>
        <taxon>Hypocreomycetidae</taxon>
        <taxon>Hypocreales</taxon>
        <taxon>Cordycipitaceae</taxon>
        <taxon>Zarea</taxon>
    </lineage>
</organism>